<dbReference type="Pfam" id="PF20700">
    <property type="entry name" value="Mutator"/>
    <property type="match status" value="1"/>
</dbReference>
<protein>
    <recommendedName>
        <fullName evidence="2">Mutator-like transposase domain-containing protein</fullName>
    </recommendedName>
</protein>
<proteinExistence type="predicted"/>
<dbReference type="Proteomes" id="UP000887013">
    <property type="component" value="Unassembled WGS sequence"/>
</dbReference>
<evidence type="ECO:0000259" key="2">
    <source>
        <dbReference type="Pfam" id="PF20700"/>
    </source>
</evidence>
<organism evidence="3 4">
    <name type="scientific">Nephila pilipes</name>
    <name type="common">Giant wood spider</name>
    <name type="synonym">Nephila maculata</name>
    <dbReference type="NCBI Taxonomy" id="299642"/>
    <lineage>
        <taxon>Eukaryota</taxon>
        <taxon>Metazoa</taxon>
        <taxon>Ecdysozoa</taxon>
        <taxon>Arthropoda</taxon>
        <taxon>Chelicerata</taxon>
        <taxon>Arachnida</taxon>
        <taxon>Araneae</taxon>
        <taxon>Araneomorphae</taxon>
        <taxon>Entelegynae</taxon>
        <taxon>Araneoidea</taxon>
        <taxon>Nephilidae</taxon>
        <taxon>Nephila</taxon>
    </lineage>
</organism>
<sequence>MAISTEPTVGADKETCEKSTAEPVREAVDANDGERDIVVEIDGSWQKGGFSSKNDVVTVTSIETGKVIDIEILL</sequence>
<reference evidence="3" key="1">
    <citation type="submission" date="2020-08" db="EMBL/GenBank/DDBJ databases">
        <title>Multicomponent nature underlies the extraordinary mechanical properties of spider dragline silk.</title>
        <authorList>
            <person name="Kono N."/>
            <person name="Nakamura H."/>
            <person name="Mori M."/>
            <person name="Yoshida Y."/>
            <person name="Ohtoshi R."/>
            <person name="Malay A.D."/>
            <person name="Moran D.A.P."/>
            <person name="Tomita M."/>
            <person name="Numata K."/>
            <person name="Arakawa K."/>
        </authorList>
    </citation>
    <scope>NUCLEOTIDE SEQUENCE</scope>
</reference>
<comment type="caution">
    <text evidence="3">The sequence shown here is derived from an EMBL/GenBank/DDBJ whole genome shotgun (WGS) entry which is preliminary data.</text>
</comment>
<dbReference type="EMBL" id="BMAW01124186">
    <property type="protein sequence ID" value="GFU06726.1"/>
    <property type="molecule type" value="Genomic_DNA"/>
</dbReference>
<keyword evidence="4" id="KW-1185">Reference proteome</keyword>
<gene>
    <name evidence="3" type="ORF">NPIL_552371</name>
</gene>
<feature type="compositionally biased region" description="Basic and acidic residues" evidence="1">
    <location>
        <begin position="11"/>
        <end position="21"/>
    </location>
</feature>
<evidence type="ECO:0000313" key="3">
    <source>
        <dbReference type="EMBL" id="GFU06726.1"/>
    </source>
</evidence>
<name>A0A8X6QC56_NEPPI</name>
<dbReference type="OrthoDB" id="6154036at2759"/>
<dbReference type="InterPro" id="IPR049012">
    <property type="entry name" value="Mutator_transp_dom"/>
</dbReference>
<feature type="domain" description="Mutator-like transposase" evidence="2">
    <location>
        <begin position="7"/>
        <end position="71"/>
    </location>
</feature>
<evidence type="ECO:0000313" key="4">
    <source>
        <dbReference type="Proteomes" id="UP000887013"/>
    </source>
</evidence>
<accession>A0A8X6QC56</accession>
<dbReference type="AlphaFoldDB" id="A0A8X6QC56"/>
<evidence type="ECO:0000256" key="1">
    <source>
        <dbReference type="SAM" id="MobiDB-lite"/>
    </source>
</evidence>
<feature type="region of interest" description="Disordered" evidence="1">
    <location>
        <begin position="1"/>
        <end position="21"/>
    </location>
</feature>